<name>A0A554LIV8_9BACT</name>
<reference evidence="10 11" key="1">
    <citation type="submission" date="2017-07" db="EMBL/GenBank/DDBJ databases">
        <title>Mechanisms for carbon and nitrogen cycling indicate functional differentiation within the Candidate Phyla Radiation.</title>
        <authorList>
            <person name="Danczak R.E."/>
            <person name="Johnston M.D."/>
            <person name="Kenah C."/>
            <person name="Slattery M."/>
            <person name="Wrighton K.C."/>
            <person name="Wilkins M.J."/>
        </authorList>
    </citation>
    <scope>NUCLEOTIDE SEQUENCE [LARGE SCALE GENOMIC DNA]</scope>
    <source>
        <strain evidence="10">Licking1014_7</strain>
    </source>
</reference>
<dbReference type="InterPro" id="IPR015422">
    <property type="entry name" value="PyrdxlP-dep_Trfase_small"/>
</dbReference>
<dbReference type="PANTHER" id="PTHR11601">
    <property type="entry name" value="CYSTEINE DESULFURYLASE FAMILY MEMBER"/>
    <property type="match status" value="1"/>
</dbReference>
<keyword evidence="3" id="KW-0808">Transferase</keyword>
<dbReference type="GO" id="GO:0051536">
    <property type="term" value="F:iron-sulfur cluster binding"/>
    <property type="evidence" value="ECO:0007669"/>
    <property type="project" value="UniProtKB-KW"/>
</dbReference>
<dbReference type="PANTHER" id="PTHR11601:SF34">
    <property type="entry name" value="CYSTEINE DESULFURASE"/>
    <property type="match status" value="1"/>
</dbReference>
<dbReference type="InterPro" id="IPR016454">
    <property type="entry name" value="Cysteine_dSase"/>
</dbReference>
<evidence type="ECO:0000259" key="9">
    <source>
        <dbReference type="Pfam" id="PF00266"/>
    </source>
</evidence>
<accession>A0A554LIV8</accession>
<evidence type="ECO:0000256" key="1">
    <source>
        <dbReference type="ARBA" id="ARBA00001933"/>
    </source>
</evidence>
<comment type="cofactor">
    <cofactor evidence="1">
        <name>pyridoxal 5'-phosphate</name>
        <dbReference type="ChEBI" id="CHEBI:597326"/>
    </cofactor>
</comment>
<comment type="catalytic activity">
    <reaction evidence="8">
        <text>(sulfur carrier)-H + L-cysteine = (sulfur carrier)-SH + L-alanine</text>
        <dbReference type="Rhea" id="RHEA:43892"/>
        <dbReference type="Rhea" id="RHEA-COMP:14737"/>
        <dbReference type="Rhea" id="RHEA-COMP:14739"/>
        <dbReference type="ChEBI" id="CHEBI:29917"/>
        <dbReference type="ChEBI" id="CHEBI:35235"/>
        <dbReference type="ChEBI" id="CHEBI:57972"/>
        <dbReference type="ChEBI" id="CHEBI:64428"/>
        <dbReference type="EC" id="2.8.1.7"/>
    </reaction>
</comment>
<dbReference type="EMBL" id="VMGK01000014">
    <property type="protein sequence ID" value="TSC92792.1"/>
    <property type="molecule type" value="Genomic_DNA"/>
</dbReference>
<comment type="caution">
    <text evidence="10">The sequence shown here is derived from an EMBL/GenBank/DDBJ whole genome shotgun (WGS) entry which is preliminary data.</text>
</comment>
<protein>
    <submittedName>
        <fullName evidence="10">Cysteine desulfurase</fullName>
    </submittedName>
</protein>
<evidence type="ECO:0000256" key="6">
    <source>
        <dbReference type="ARBA" id="ARBA00023004"/>
    </source>
</evidence>
<dbReference type="InterPro" id="IPR015424">
    <property type="entry name" value="PyrdxlP-dep_Trfase"/>
</dbReference>
<dbReference type="SUPFAM" id="SSF53383">
    <property type="entry name" value="PLP-dependent transferases"/>
    <property type="match status" value="1"/>
</dbReference>
<gene>
    <name evidence="10" type="ORF">CEN89_494</name>
</gene>
<dbReference type="InterPro" id="IPR000192">
    <property type="entry name" value="Aminotrans_V_dom"/>
</dbReference>
<dbReference type="AlphaFoldDB" id="A0A554LIV8"/>
<keyword evidence="4" id="KW-0479">Metal-binding</keyword>
<evidence type="ECO:0000313" key="11">
    <source>
        <dbReference type="Proteomes" id="UP000315689"/>
    </source>
</evidence>
<dbReference type="GO" id="GO:0031071">
    <property type="term" value="F:cysteine desulfurase activity"/>
    <property type="evidence" value="ECO:0007669"/>
    <property type="project" value="UniProtKB-EC"/>
</dbReference>
<evidence type="ECO:0000256" key="7">
    <source>
        <dbReference type="ARBA" id="ARBA00023014"/>
    </source>
</evidence>
<dbReference type="Gene3D" id="1.10.260.50">
    <property type="match status" value="1"/>
</dbReference>
<evidence type="ECO:0000256" key="4">
    <source>
        <dbReference type="ARBA" id="ARBA00022723"/>
    </source>
</evidence>
<keyword evidence="6" id="KW-0408">Iron</keyword>
<dbReference type="Pfam" id="PF00266">
    <property type="entry name" value="Aminotran_5"/>
    <property type="match status" value="1"/>
</dbReference>
<organism evidence="10 11">
    <name type="scientific">Candidatus Berkelbacteria bacterium Licking1014_7</name>
    <dbReference type="NCBI Taxonomy" id="2017147"/>
    <lineage>
        <taxon>Bacteria</taxon>
        <taxon>Candidatus Berkelbacteria</taxon>
    </lineage>
</organism>
<evidence type="ECO:0000256" key="3">
    <source>
        <dbReference type="ARBA" id="ARBA00022679"/>
    </source>
</evidence>
<dbReference type="Gene3D" id="3.40.640.10">
    <property type="entry name" value="Type I PLP-dependent aspartate aminotransferase-like (Major domain)"/>
    <property type="match status" value="1"/>
</dbReference>
<dbReference type="GO" id="GO:0046872">
    <property type="term" value="F:metal ion binding"/>
    <property type="evidence" value="ECO:0007669"/>
    <property type="project" value="UniProtKB-KW"/>
</dbReference>
<evidence type="ECO:0000256" key="5">
    <source>
        <dbReference type="ARBA" id="ARBA00022898"/>
    </source>
</evidence>
<proteinExistence type="inferred from homology"/>
<keyword evidence="5" id="KW-0663">Pyridoxal phosphate</keyword>
<sequence>MFNIYLDFASTTSVDPQVVKAMAPYWTDIFGNPSNLYEIGRQAFSALEKSRDSIAKNLNCLSEEIIFTSGGTESCNLALQGLARNFPQGHIIISAIEHHAVLNSANYLKRQGFDLTIVKPEKNGIIDPQKIKDAICDKTFLISVMWVNNEIGTIQPIKKISRMLERINQQRIARAQKKIYFHTDACQAGLYIKIDFKKITADLLSLNGSKIYGPKGAGILFVRQKTPLAPLFFGGDQELGLRPGTQPVALYVGLAKAIELVENLREKENKRLAKLQNYLMKKLRQKFPNIILNGDEKKRIAANVNISVPAVEGEALSLMLDEEAVMVATGSACASSDLKPSHVLTALGISDELAHSSIRITMGRSTTKKDLDYFLISLEKVYKKLKQISAITEFL</sequence>
<dbReference type="Proteomes" id="UP000315689">
    <property type="component" value="Unassembled WGS sequence"/>
</dbReference>
<evidence type="ECO:0000313" key="10">
    <source>
        <dbReference type="EMBL" id="TSC92792.1"/>
    </source>
</evidence>
<feature type="domain" description="Aminotransferase class V" evidence="9">
    <location>
        <begin position="4"/>
        <end position="374"/>
    </location>
</feature>
<evidence type="ECO:0000256" key="2">
    <source>
        <dbReference type="ARBA" id="ARBA00006490"/>
    </source>
</evidence>
<dbReference type="PIRSF" id="PIRSF005572">
    <property type="entry name" value="NifS"/>
    <property type="match status" value="1"/>
</dbReference>
<evidence type="ECO:0000256" key="8">
    <source>
        <dbReference type="ARBA" id="ARBA00050776"/>
    </source>
</evidence>
<comment type="similarity">
    <text evidence="2">Belongs to the class-V pyridoxal-phosphate-dependent aminotransferase family. NifS/IscS subfamily.</text>
</comment>
<dbReference type="InterPro" id="IPR015421">
    <property type="entry name" value="PyrdxlP-dep_Trfase_major"/>
</dbReference>
<keyword evidence="7" id="KW-0411">Iron-sulfur</keyword>
<dbReference type="Gene3D" id="3.90.1150.10">
    <property type="entry name" value="Aspartate Aminotransferase, domain 1"/>
    <property type="match status" value="1"/>
</dbReference>